<protein>
    <submittedName>
        <fullName evidence="1">Uncharacterized protein</fullName>
    </submittedName>
</protein>
<keyword evidence="2" id="KW-1185">Reference proteome</keyword>
<evidence type="ECO:0000313" key="1">
    <source>
        <dbReference type="EMBL" id="GAV07094.1"/>
    </source>
</evidence>
<comment type="caution">
    <text evidence="1">The sequence shown here is derived from an EMBL/GenBank/DDBJ whole genome shotgun (WGS) entry which is preliminary data.</text>
</comment>
<name>A0A1D1W6N2_RAMVA</name>
<accession>A0A1D1W6N2</accession>
<sequence length="58" mass="6353">MSQIQSHNMLLLDKNSLLPGNLAIMENSIKQWRGPLPGISAIMTTGSHNLFASAVNYQ</sequence>
<dbReference type="Proteomes" id="UP000186922">
    <property type="component" value="Unassembled WGS sequence"/>
</dbReference>
<reference evidence="1 2" key="1">
    <citation type="journal article" date="2016" name="Nat. Commun.">
        <title>Extremotolerant tardigrade genome and improved radiotolerance of human cultured cells by tardigrade-unique protein.</title>
        <authorList>
            <person name="Hashimoto T."/>
            <person name="Horikawa D.D."/>
            <person name="Saito Y."/>
            <person name="Kuwahara H."/>
            <person name="Kozuka-Hata H."/>
            <person name="Shin-I T."/>
            <person name="Minakuchi Y."/>
            <person name="Ohishi K."/>
            <person name="Motoyama A."/>
            <person name="Aizu T."/>
            <person name="Enomoto A."/>
            <person name="Kondo K."/>
            <person name="Tanaka S."/>
            <person name="Hara Y."/>
            <person name="Koshikawa S."/>
            <person name="Sagara H."/>
            <person name="Miura T."/>
            <person name="Yokobori S."/>
            <person name="Miyagawa K."/>
            <person name="Suzuki Y."/>
            <person name="Kubo T."/>
            <person name="Oyama M."/>
            <person name="Kohara Y."/>
            <person name="Fujiyama A."/>
            <person name="Arakawa K."/>
            <person name="Katayama T."/>
            <person name="Toyoda A."/>
            <person name="Kunieda T."/>
        </authorList>
    </citation>
    <scope>NUCLEOTIDE SEQUENCE [LARGE SCALE GENOMIC DNA]</scope>
    <source>
        <strain evidence="1 2">YOKOZUNA-1</strain>
    </source>
</reference>
<dbReference type="EMBL" id="BDGG01000014">
    <property type="protein sequence ID" value="GAV07094.1"/>
    <property type="molecule type" value="Genomic_DNA"/>
</dbReference>
<evidence type="ECO:0000313" key="2">
    <source>
        <dbReference type="Proteomes" id="UP000186922"/>
    </source>
</evidence>
<organism evidence="1 2">
    <name type="scientific">Ramazzottius varieornatus</name>
    <name type="common">Water bear</name>
    <name type="synonym">Tardigrade</name>
    <dbReference type="NCBI Taxonomy" id="947166"/>
    <lineage>
        <taxon>Eukaryota</taxon>
        <taxon>Metazoa</taxon>
        <taxon>Ecdysozoa</taxon>
        <taxon>Tardigrada</taxon>
        <taxon>Eutardigrada</taxon>
        <taxon>Parachela</taxon>
        <taxon>Hypsibioidea</taxon>
        <taxon>Ramazzottiidae</taxon>
        <taxon>Ramazzottius</taxon>
    </lineage>
</organism>
<proteinExistence type="predicted"/>
<dbReference type="AlphaFoldDB" id="A0A1D1W6N2"/>
<gene>
    <name evidence="1" type="primary">RvY_16971-1</name>
    <name evidence="1" type="synonym">RvY_16971.1</name>
    <name evidence="1" type="ORF">RvY_16971</name>
</gene>